<protein>
    <recommendedName>
        <fullName evidence="3">Acetylglutamate kinase</fullName>
    </recommendedName>
</protein>
<organism evidence="1 2">
    <name type="scientific">Anaerosporomusa subterranea</name>
    <dbReference type="NCBI Taxonomy" id="1794912"/>
    <lineage>
        <taxon>Bacteria</taxon>
        <taxon>Bacillati</taxon>
        <taxon>Bacillota</taxon>
        <taxon>Negativicutes</taxon>
        <taxon>Acetonemataceae</taxon>
        <taxon>Anaerosporomusa</taxon>
    </lineage>
</organism>
<sequence>MYRPYCECDEGMSSGRRCFSASAVHLRDCFRLLWEQHVYWTRMTIISIAMDLPDVEPTTNRLLRNAPDFARLFNRFYGARVAAEFNRLLTDHLVIAAELVKAAKAGNNKATADAEKRWYANADEIVSFLHCINSLWHIEPMRAMWYEHLCLTKAEAVARLSKDYAKDIEIFNHIEKQALMMADEFSRGITCQFYLNY</sequence>
<dbReference type="AlphaFoldDB" id="A0A154BNA1"/>
<dbReference type="RefSeq" id="WP_074431373.1">
    <property type="nucleotide sequence ID" value="NZ_LSGP01000023.1"/>
</dbReference>
<proteinExistence type="predicted"/>
<gene>
    <name evidence="1" type="ORF">AXX12_12155</name>
</gene>
<comment type="caution">
    <text evidence="1">The sequence shown here is derived from an EMBL/GenBank/DDBJ whole genome shotgun (WGS) entry which is preliminary data.</text>
</comment>
<evidence type="ECO:0000313" key="1">
    <source>
        <dbReference type="EMBL" id="KYZ75467.1"/>
    </source>
</evidence>
<evidence type="ECO:0000313" key="2">
    <source>
        <dbReference type="Proteomes" id="UP000076268"/>
    </source>
</evidence>
<dbReference type="Proteomes" id="UP000076268">
    <property type="component" value="Unassembled WGS sequence"/>
</dbReference>
<evidence type="ECO:0008006" key="3">
    <source>
        <dbReference type="Google" id="ProtNLM"/>
    </source>
</evidence>
<name>A0A154BNA1_ANASB</name>
<reference evidence="1 2" key="1">
    <citation type="submission" date="2016-02" db="EMBL/GenBank/DDBJ databases">
        <title>Anaerosporomusa subterraneum gen. nov., sp. nov., a spore-forming obligate anaerobe isolated from saprolite.</title>
        <authorList>
            <person name="Choi J.K."/>
            <person name="Shah M."/>
            <person name="Yee N."/>
        </authorList>
    </citation>
    <scope>NUCLEOTIDE SEQUENCE [LARGE SCALE GENOMIC DNA]</scope>
    <source>
        <strain evidence="1 2">RU4</strain>
    </source>
</reference>
<dbReference type="EMBL" id="LSGP01000023">
    <property type="protein sequence ID" value="KYZ75467.1"/>
    <property type="molecule type" value="Genomic_DNA"/>
</dbReference>
<accession>A0A154BNA1</accession>
<dbReference type="STRING" id="1794912.AXX12_12155"/>
<keyword evidence="2" id="KW-1185">Reference proteome</keyword>